<name>A0A139AUY7_GONPJ</name>
<dbReference type="InterPro" id="IPR013736">
    <property type="entry name" value="Xaa-Pro_dipept_C"/>
</dbReference>
<gene>
    <name evidence="3" type="ORF">M427DRAFT_378188</name>
</gene>
<keyword evidence="4" id="KW-1185">Reference proteome</keyword>
<evidence type="ECO:0000256" key="1">
    <source>
        <dbReference type="ARBA" id="ARBA00022801"/>
    </source>
</evidence>
<dbReference type="Pfam" id="PF08530">
    <property type="entry name" value="PepX_C"/>
    <property type="match status" value="1"/>
</dbReference>
<keyword evidence="1" id="KW-0378">Hydrolase</keyword>
<accession>A0A139AUY7</accession>
<dbReference type="AlphaFoldDB" id="A0A139AUY7"/>
<evidence type="ECO:0000313" key="4">
    <source>
        <dbReference type="Proteomes" id="UP000070544"/>
    </source>
</evidence>
<dbReference type="SMART" id="SM00939">
    <property type="entry name" value="PepX_C"/>
    <property type="match status" value="1"/>
</dbReference>
<dbReference type="Pfam" id="PF02129">
    <property type="entry name" value="Peptidase_S15"/>
    <property type="match status" value="1"/>
</dbReference>
<dbReference type="Proteomes" id="UP000070544">
    <property type="component" value="Unassembled WGS sequence"/>
</dbReference>
<dbReference type="SUPFAM" id="SSF49785">
    <property type="entry name" value="Galactose-binding domain-like"/>
    <property type="match status" value="1"/>
</dbReference>
<sequence length="398" mass="45259">MDHENALPRPPHFSLDNDWRQQRFNKPPWTMLYLQHQSDDAFYKRNSVMFNYSQIDVPMYLVAGLYDGYRDYATNIYDGVREAKGGRNAQDMKVVVGPWNHVWPEDGPMGPGYSGLNEAVRWFDTHLKGLDGEEEEDGKVTMFVRDAVPPGRKHVKIPGRWLTTSWPIPSTDHKVFFLAHTPTVSPLSGKLTQDSPTNESHVYRLPYKSTSGTQQGTWFGEALPDMAPYDSHSITFDSELVVEEFSIAGYPKVSLLVGADAQLAHIVVRLEDVFPDGRVSHITGGLRNMAYINSRDSPEPIKVGNWFHVEFDLHVTTWTFRQGHRIRLAASSSVFPMAWPTPFKMNTYLQTGTAFSSVTLPTISIPIDHKPAPFVHLEPRRDAEDLEMEKRDGMEIIR</sequence>
<reference evidence="3 4" key="1">
    <citation type="journal article" date="2015" name="Genome Biol. Evol.">
        <title>Phylogenomic analyses indicate that early fungi evolved digesting cell walls of algal ancestors of land plants.</title>
        <authorList>
            <person name="Chang Y."/>
            <person name="Wang S."/>
            <person name="Sekimoto S."/>
            <person name="Aerts A.L."/>
            <person name="Choi C."/>
            <person name="Clum A."/>
            <person name="LaButti K.M."/>
            <person name="Lindquist E.A."/>
            <person name="Yee Ngan C."/>
            <person name="Ohm R.A."/>
            <person name="Salamov A.A."/>
            <person name="Grigoriev I.V."/>
            <person name="Spatafora J.W."/>
            <person name="Berbee M.L."/>
        </authorList>
    </citation>
    <scope>NUCLEOTIDE SEQUENCE [LARGE SCALE GENOMIC DNA]</scope>
    <source>
        <strain evidence="3 4">JEL478</strain>
    </source>
</reference>
<proteinExistence type="predicted"/>
<organism evidence="3 4">
    <name type="scientific">Gonapodya prolifera (strain JEL478)</name>
    <name type="common">Monoblepharis prolifera</name>
    <dbReference type="NCBI Taxonomy" id="1344416"/>
    <lineage>
        <taxon>Eukaryota</taxon>
        <taxon>Fungi</taxon>
        <taxon>Fungi incertae sedis</taxon>
        <taxon>Chytridiomycota</taxon>
        <taxon>Chytridiomycota incertae sedis</taxon>
        <taxon>Monoblepharidomycetes</taxon>
        <taxon>Monoblepharidales</taxon>
        <taxon>Gonapodyaceae</taxon>
        <taxon>Gonapodya</taxon>
    </lineage>
</organism>
<protein>
    <submittedName>
        <fullName evidence="3">Galactose-binding like protein</fullName>
    </submittedName>
</protein>
<dbReference type="Gene3D" id="2.60.120.260">
    <property type="entry name" value="Galactose-binding domain-like"/>
    <property type="match status" value="1"/>
</dbReference>
<dbReference type="InterPro" id="IPR000383">
    <property type="entry name" value="Xaa-Pro-like_dom"/>
</dbReference>
<dbReference type="InterPro" id="IPR008979">
    <property type="entry name" value="Galactose-bd-like_sf"/>
</dbReference>
<dbReference type="EMBL" id="KQ965735">
    <property type="protein sequence ID" value="KXS20556.1"/>
    <property type="molecule type" value="Genomic_DNA"/>
</dbReference>
<feature type="domain" description="Xaa-Pro dipeptidyl-peptidase C-terminal" evidence="2">
    <location>
        <begin position="120"/>
        <end position="378"/>
    </location>
</feature>
<dbReference type="SUPFAM" id="SSF53474">
    <property type="entry name" value="alpha/beta-Hydrolases"/>
    <property type="match status" value="1"/>
</dbReference>
<dbReference type="OrthoDB" id="416441at2759"/>
<dbReference type="STRING" id="1344416.A0A139AUY7"/>
<evidence type="ECO:0000259" key="2">
    <source>
        <dbReference type="SMART" id="SM00939"/>
    </source>
</evidence>
<dbReference type="GO" id="GO:0008239">
    <property type="term" value="F:dipeptidyl-peptidase activity"/>
    <property type="evidence" value="ECO:0007669"/>
    <property type="project" value="InterPro"/>
</dbReference>
<evidence type="ECO:0000313" key="3">
    <source>
        <dbReference type="EMBL" id="KXS20556.1"/>
    </source>
</evidence>
<dbReference type="InterPro" id="IPR005674">
    <property type="entry name" value="CocE/Ser_esterase"/>
</dbReference>
<dbReference type="Gene3D" id="3.40.50.1820">
    <property type="entry name" value="alpha/beta hydrolase"/>
    <property type="match status" value="1"/>
</dbReference>
<dbReference type="InterPro" id="IPR029058">
    <property type="entry name" value="AB_hydrolase_fold"/>
</dbReference>
<dbReference type="NCBIfam" id="TIGR00976">
    <property type="entry name" value="CocE_NonD"/>
    <property type="match status" value="1"/>
</dbReference>